<evidence type="ECO:0000313" key="2">
    <source>
        <dbReference type="EMBL" id="QNR53805.1"/>
    </source>
</evidence>
<gene>
    <name evidence="2" type="ORF">phiK7A1_015c</name>
</gene>
<keyword evidence="3" id="KW-1185">Reference proteome</keyword>
<accession>A0A7H0XFL5</accession>
<dbReference type="Proteomes" id="UP000516415">
    <property type="component" value="Segment"/>
</dbReference>
<proteinExistence type="predicted"/>
<feature type="transmembrane region" description="Helical" evidence="1">
    <location>
        <begin position="6"/>
        <end position="24"/>
    </location>
</feature>
<feature type="transmembrane region" description="Helical" evidence="1">
    <location>
        <begin position="31"/>
        <end position="53"/>
    </location>
</feature>
<name>A0A7H0XFL5_9CAUD</name>
<keyword evidence="1" id="KW-0472">Membrane</keyword>
<evidence type="ECO:0000256" key="1">
    <source>
        <dbReference type="SAM" id="Phobius"/>
    </source>
</evidence>
<reference evidence="2 3" key="1">
    <citation type="submission" date="2020-07" db="EMBL/GenBank/DDBJ databases">
        <authorList>
            <person name="Martino G."/>
            <person name="Holtappels D."/>
            <person name="Wagemans J."/>
            <person name="Lavigne R."/>
            <person name="Turina M."/>
            <person name="Ciuffo M."/>
        </authorList>
    </citation>
    <scope>NUCLEOTIDE SEQUENCE [LARGE SCALE GENOMIC DNA]</scope>
</reference>
<protein>
    <submittedName>
        <fullName evidence="2">Uncharacterized protein</fullName>
    </submittedName>
</protein>
<organism evidence="2 3">
    <name type="scientific">Pseudomonas phage phiK7A1</name>
    <dbReference type="NCBI Taxonomy" id="2759194"/>
    <lineage>
        <taxon>Viruses</taxon>
        <taxon>Duplodnaviria</taxon>
        <taxon>Heunggongvirae</taxon>
        <taxon>Uroviricota</taxon>
        <taxon>Caudoviricetes</taxon>
        <taxon>Vandenendeviridae</taxon>
        <taxon>Gorskivirinae</taxon>
        <taxon>Torinovirus</taxon>
        <taxon>Torinovirus K7A1</taxon>
    </lineage>
</organism>
<sequence length="62" mass="6731">MTGLVVFGFVVIYLMIGAFITGLADCENDSIFFGILMWPLLLLVIIGAGFFAVGQKLGKLFE</sequence>
<keyword evidence="1" id="KW-0812">Transmembrane</keyword>
<evidence type="ECO:0000313" key="3">
    <source>
        <dbReference type="Proteomes" id="UP000516415"/>
    </source>
</evidence>
<dbReference type="EMBL" id="MT740307">
    <property type="protein sequence ID" value="QNR53805.1"/>
    <property type="molecule type" value="Genomic_DNA"/>
</dbReference>
<keyword evidence="1" id="KW-1133">Transmembrane helix</keyword>